<feature type="DNA-binding region" description="H-T-H motif" evidence="2">
    <location>
        <begin position="40"/>
        <end position="59"/>
    </location>
</feature>
<dbReference type="PROSITE" id="PS50977">
    <property type="entry name" value="HTH_TETR_2"/>
    <property type="match status" value="1"/>
</dbReference>
<dbReference type="InterPro" id="IPR036271">
    <property type="entry name" value="Tet_transcr_reg_TetR-rel_C_sf"/>
</dbReference>
<dbReference type="PANTHER" id="PTHR30055:SF199">
    <property type="entry name" value="HTH-TYPE TRANSCRIPTIONAL REGULATOR YTTP-RELATED"/>
    <property type="match status" value="1"/>
</dbReference>
<reference evidence="4 5" key="1">
    <citation type="submission" date="2019-12" db="EMBL/GenBank/DDBJ databases">
        <title>Genomic-based taxomic classification of the family Erythrobacteraceae.</title>
        <authorList>
            <person name="Xu L."/>
        </authorList>
    </citation>
    <scope>NUCLEOTIDE SEQUENCE [LARGE SCALE GENOMIC DNA]</scope>
    <source>
        <strain evidence="4 5">KCTC 52259</strain>
    </source>
</reference>
<protein>
    <submittedName>
        <fullName evidence="4">TetR family transcriptional regulator</fullName>
    </submittedName>
</protein>
<comment type="caution">
    <text evidence="4">The sequence shown here is derived from an EMBL/GenBank/DDBJ whole genome shotgun (WGS) entry which is preliminary data.</text>
</comment>
<dbReference type="Pfam" id="PF00440">
    <property type="entry name" value="TetR_N"/>
    <property type="match status" value="1"/>
</dbReference>
<feature type="domain" description="HTH tetR-type" evidence="3">
    <location>
        <begin position="17"/>
        <end position="77"/>
    </location>
</feature>
<name>A0A6L7GDT1_9SPHN</name>
<dbReference type="OrthoDB" id="9789566at2"/>
<evidence type="ECO:0000256" key="1">
    <source>
        <dbReference type="ARBA" id="ARBA00023125"/>
    </source>
</evidence>
<sequence>MAERRGRGRPIETDTDADTGTAIAGAALQRFAAQGFEATSLREIAADAGVDVALISYRFGGKQGLWKAIVTQAADNLRITLESALQGMSAATAHDRLRNSARIFLAYLLDRPEMPRLLLRDITIESERSQWLLETLSLPLHRHFIALAEAAAQERSDETAHLQFRVANFIYSAASMVARRERLGKLVDGIDSDAAFAAALEATLVEGSLAL</sequence>
<evidence type="ECO:0000313" key="5">
    <source>
        <dbReference type="Proteomes" id="UP000473531"/>
    </source>
</evidence>
<evidence type="ECO:0000256" key="2">
    <source>
        <dbReference type="PROSITE-ProRule" id="PRU00335"/>
    </source>
</evidence>
<dbReference type="AlphaFoldDB" id="A0A6L7GDT1"/>
<accession>A0A6L7GDT1</accession>
<keyword evidence="1 2" id="KW-0238">DNA-binding</keyword>
<gene>
    <name evidence="4" type="ORF">GRI44_02610</name>
</gene>
<dbReference type="SUPFAM" id="SSF48498">
    <property type="entry name" value="Tetracyclin repressor-like, C-terminal domain"/>
    <property type="match status" value="1"/>
</dbReference>
<dbReference type="EMBL" id="WTYU01000001">
    <property type="protein sequence ID" value="MXP13645.1"/>
    <property type="molecule type" value="Genomic_DNA"/>
</dbReference>
<dbReference type="InterPro" id="IPR009057">
    <property type="entry name" value="Homeodomain-like_sf"/>
</dbReference>
<dbReference type="InterPro" id="IPR001647">
    <property type="entry name" value="HTH_TetR"/>
</dbReference>
<organism evidence="4 5">
    <name type="scientific">Allopontixanthobacter confluentis</name>
    <dbReference type="NCBI Taxonomy" id="1849021"/>
    <lineage>
        <taxon>Bacteria</taxon>
        <taxon>Pseudomonadati</taxon>
        <taxon>Pseudomonadota</taxon>
        <taxon>Alphaproteobacteria</taxon>
        <taxon>Sphingomonadales</taxon>
        <taxon>Erythrobacteraceae</taxon>
        <taxon>Allopontixanthobacter</taxon>
    </lineage>
</organism>
<dbReference type="GO" id="GO:0000976">
    <property type="term" value="F:transcription cis-regulatory region binding"/>
    <property type="evidence" value="ECO:0007669"/>
    <property type="project" value="TreeGrafter"/>
</dbReference>
<evidence type="ECO:0000313" key="4">
    <source>
        <dbReference type="EMBL" id="MXP13645.1"/>
    </source>
</evidence>
<dbReference type="InterPro" id="IPR050109">
    <property type="entry name" value="HTH-type_TetR-like_transc_reg"/>
</dbReference>
<keyword evidence="5" id="KW-1185">Reference proteome</keyword>
<dbReference type="GO" id="GO:0003700">
    <property type="term" value="F:DNA-binding transcription factor activity"/>
    <property type="evidence" value="ECO:0007669"/>
    <property type="project" value="TreeGrafter"/>
</dbReference>
<dbReference type="SUPFAM" id="SSF46689">
    <property type="entry name" value="Homeodomain-like"/>
    <property type="match status" value="1"/>
</dbReference>
<dbReference type="RefSeq" id="WP_160599901.1">
    <property type="nucleotide sequence ID" value="NZ_WTYU01000001.1"/>
</dbReference>
<dbReference type="Gene3D" id="1.10.357.10">
    <property type="entry name" value="Tetracycline Repressor, domain 2"/>
    <property type="match status" value="1"/>
</dbReference>
<dbReference type="PANTHER" id="PTHR30055">
    <property type="entry name" value="HTH-TYPE TRANSCRIPTIONAL REGULATOR RUTR"/>
    <property type="match status" value="1"/>
</dbReference>
<proteinExistence type="predicted"/>
<dbReference type="Proteomes" id="UP000473531">
    <property type="component" value="Unassembled WGS sequence"/>
</dbReference>
<evidence type="ECO:0000259" key="3">
    <source>
        <dbReference type="PROSITE" id="PS50977"/>
    </source>
</evidence>